<proteinExistence type="predicted"/>
<dbReference type="PANTHER" id="PTHR46579:SF1">
    <property type="entry name" value="F5_8 TYPE C DOMAIN-CONTAINING PROTEIN"/>
    <property type="match status" value="1"/>
</dbReference>
<evidence type="ECO:0000256" key="1">
    <source>
        <dbReference type="SAM" id="MobiDB-lite"/>
    </source>
</evidence>
<gene>
    <name evidence="3" type="primary">LOC106181232</name>
</gene>
<name>A0A1S3KFK0_LINAN</name>
<dbReference type="Proteomes" id="UP000085678">
    <property type="component" value="Unplaced"/>
</dbReference>
<feature type="region of interest" description="Disordered" evidence="1">
    <location>
        <begin position="75"/>
        <end position="94"/>
    </location>
</feature>
<reference evidence="3" key="1">
    <citation type="submission" date="2025-08" db="UniProtKB">
        <authorList>
            <consortium name="RefSeq"/>
        </authorList>
    </citation>
    <scope>IDENTIFICATION</scope>
    <source>
        <tissue evidence="3">Gonads</tissue>
    </source>
</reference>
<feature type="region of interest" description="Disordered" evidence="1">
    <location>
        <begin position="1"/>
        <end position="21"/>
    </location>
</feature>
<dbReference type="OrthoDB" id="6146209at2759"/>
<dbReference type="RefSeq" id="XP_013421011.1">
    <property type="nucleotide sequence ID" value="XM_013565557.1"/>
</dbReference>
<dbReference type="AlphaFoldDB" id="A0A1S3KFK0"/>
<dbReference type="GeneID" id="106181232"/>
<organism evidence="2 3">
    <name type="scientific">Lingula anatina</name>
    <name type="common">Brachiopod</name>
    <name type="synonym">Lingula unguis</name>
    <dbReference type="NCBI Taxonomy" id="7574"/>
    <lineage>
        <taxon>Eukaryota</taxon>
        <taxon>Metazoa</taxon>
        <taxon>Spiralia</taxon>
        <taxon>Lophotrochozoa</taxon>
        <taxon>Brachiopoda</taxon>
        <taxon>Linguliformea</taxon>
        <taxon>Lingulata</taxon>
        <taxon>Lingulida</taxon>
        <taxon>Linguloidea</taxon>
        <taxon>Lingulidae</taxon>
        <taxon>Lingula</taxon>
    </lineage>
</organism>
<dbReference type="STRING" id="7574.A0A1S3KFK0"/>
<dbReference type="Pfam" id="PF02992">
    <property type="entry name" value="Transposase_21"/>
    <property type="match status" value="1"/>
</dbReference>
<evidence type="ECO:0000313" key="2">
    <source>
        <dbReference type="Proteomes" id="UP000085678"/>
    </source>
</evidence>
<dbReference type="InParanoid" id="A0A1S3KFK0"/>
<dbReference type="KEGG" id="lak:106181232"/>
<evidence type="ECO:0000313" key="3">
    <source>
        <dbReference type="RefSeq" id="XP_013421011.1"/>
    </source>
</evidence>
<accession>A0A1S3KFK0</accession>
<sequence length="829" mass="95278">MEETSSSDTTLKRRGPYKKSLIGLKSPRTTLWRNKSAVKSSDDSYEVEDDDKGIFSEAPVDDGCRYECYADDEDEVVSDEEKSGDEYTYREPSGPAHEPLYQGARLTLFESMLLIMVFIMRHQLSGEATNDLLMLLELHCLMPNMCRRSIHLFYSFFNELKTPVQKHFYCKFCNTYHGPTSQPICTSCNKQEEGYFMYIPLFGQLQSILTGVSKYSLVPSLSRSEQSNDRIEDVYDGKLYQHYFQDGYFLGTSEEQKTREVHLSLQFNTDGVSIFRSSSFSIWPVYLTINELNSEKRYKAENRIFSGLWFGEQKPIMNIFLKPLVEELSMLYSKGAEITLDGQPFLLRAMLLSIVCDAPAKCLVQNFTQFNGFFGCGCCLHKGESVKTSARGSMMAFPFHTEPDKPRDHAETLKYAVEAETTNKTTCGVKGFSVMSRLPNFDVIRSVSIDYMHCVLLGVQKMLLHLWLDSSNKSEPYYIGNYMSVLDDRIKALTPPNVINRSPRAFTELKHWKASEFRSILLFHSVACLVGILPYEYLSHYFFLVESIYLLLKSSITTADVARARVLLKLFCAQIDCLYSPRNETYNVHCLVHLCDKVTELGPLWTQSCFFYEDLNGDLRKLFHGTSSVELQISSAVVIHQQLPELVKQLLPGTEAEIFYFKLAKKTLPHNRSLLFGHNYAIGHFVSCNLLDRTRQLIEDICGPIKRVQQFCRLLMNGITFQSLSYRNVTKRNSYTVRCLSRENGIIGQIQYFLKVEDCTAEIKYLAILKELEVEISEIKLPRHFNLVKITDNDRVVEIQDIKEMLYFSKCVALDKCFVCSMPMTKEHD</sequence>
<dbReference type="InterPro" id="IPR004242">
    <property type="entry name" value="Transposase_21"/>
</dbReference>
<keyword evidence="2" id="KW-1185">Reference proteome</keyword>
<dbReference type="PANTHER" id="PTHR46579">
    <property type="entry name" value="F5/8 TYPE C DOMAIN-CONTAINING PROTEIN-RELATED"/>
    <property type="match status" value="1"/>
</dbReference>
<feature type="compositionally biased region" description="Basic and acidic residues" evidence="1">
    <location>
        <begin position="79"/>
        <end position="89"/>
    </location>
</feature>
<protein>
    <submittedName>
        <fullName evidence="3">Uncharacterized protein LOC106181232</fullName>
    </submittedName>
</protein>